<sequence length="330" mass="35868">MTTLTSPHDLLAAIPFLIGYHPQNSLVLVALKDEAVGMAMRVDMPSDLQASGYDLLASHFLRDEADGAFVVAYVGDGAVDPENVLINTSAALVRAGIDIKESLIVRDNRFRSMLCSDLTCCPPEGSVVPDLGSSRIAAEHVIAGHPMPFESVDGLVQSIAAVPSSFESIWQDEVHAFWVSSDSEEIQELQRDGATAVIDLAGEYREGRGAEDRELAARVIGRLSDIQVRDFALGSHADESADYYWVMWRDLLRIAPRGFVAPVACLFAAMAYERGEGALAHKGLDRALSDDDQYSLAHLLRRVFTAGWPPQSFSAMRAQLHPKVVAAIFG</sequence>
<accession>A0A6J6S1P2</accession>
<reference evidence="1" key="1">
    <citation type="submission" date="2020-05" db="EMBL/GenBank/DDBJ databases">
        <authorList>
            <person name="Chiriac C."/>
            <person name="Salcher M."/>
            <person name="Ghai R."/>
            <person name="Kavagutti S V."/>
        </authorList>
    </citation>
    <scope>NUCLEOTIDE SEQUENCE</scope>
</reference>
<dbReference type="InterPro" id="IPR025447">
    <property type="entry name" value="DUF4192"/>
</dbReference>
<dbReference type="AlphaFoldDB" id="A0A6J6S1P2"/>
<gene>
    <name evidence="1" type="ORF">UFOPK2735_00500</name>
</gene>
<organism evidence="1">
    <name type="scientific">freshwater metagenome</name>
    <dbReference type="NCBI Taxonomy" id="449393"/>
    <lineage>
        <taxon>unclassified sequences</taxon>
        <taxon>metagenomes</taxon>
        <taxon>ecological metagenomes</taxon>
    </lineage>
</organism>
<dbReference type="EMBL" id="CAEZYP010000057">
    <property type="protein sequence ID" value="CAB4728457.1"/>
    <property type="molecule type" value="Genomic_DNA"/>
</dbReference>
<evidence type="ECO:0000313" key="1">
    <source>
        <dbReference type="EMBL" id="CAB4728457.1"/>
    </source>
</evidence>
<name>A0A6J6S1P2_9ZZZZ</name>
<protein>
    <submittedName>
        <fullName evidence="1">Unannotated protein</fullName>
    </submittedName>
</protein>
<proteinExistence type="predicted"/>
<dbReference type="Pfam" id="PF13830">
    <property type="entry name" value="DUF4192"/>
    <property type="match status" value="1"/>
</dbReference>